<organism evidence="7 8">
    <name type="scientific">Sellimonas intestinalis</name>
    <dbReference type="NCBI Taxonomy" id="1653434"/>
    <lineage>
        <taxon>Bacteria</taxon>
        <taxon>Bacillati</taxon>
        <taxon>Bacillota</taxon>
        <taxon>Clostridia</taxon>
        <taxon>Lachnospirales</taxon>
        <taxon>Lachnospiraceae</taxon>
        <taxon>Sellimonas</taxon>
    </lineage>
</organism>
<evidence type="ECO:0000256" key="4">
    <source>
        <dbReference type="ARBA" id="ARBA00023235"/>
    </source>
</evidence>
<comment type="subcellular location">
    <subcellularLocation>
        <location evidence="6">Cytoplasm</location>
    </subcellularLocation>
</comment>
<evidence type="ECO:0000256" key="5">
    <source>
        <dbReference type="ARBA" id="ARBA00023308"/>
    </source>
</evidence>
<comment type="catalytic activity">
    <reaction evidence="6">
        <text>L-rhamnopyranose = L-rhamnulose</text>
        <dbReference type="Rhea" id="RHEA:23160"/>
        <dbReference type="ChEBI" id="CHEBI:17897"/>
        <dbReference type="ChEBI" id="CHEBI:62346"/>
        <dbReference type="EC" id="5.3.1.14"/>
    </reaction>
</comment>
<keyword evidence="4 6" id="KW-0413">Isomerase</keyword>
<dbReference type="NCBIfam" id="NF002203">
    <property type="entry name" value="PRK01076.1"/>
    <property type="match status" value="1"/>
</dbReference>
<dbReference type="GO" id="GO:0008740">
    <property type="term" value="F:L-rhamnose isomerase activity"/>
    <property type="evidence" value="ECO:0007669"/>
    <property type="project" value="UniProtKB-UniRule"/>
</dbReference>
<comment type="cofactor">
    <cofactor evidence="6">
        <name>Mn(2+)</name>
        <dbReference type="ChEBI" id="CHEBI:29035"/>
    </cofactor>
    <text evidence="6">Binds 1 Mn(2+) ion per subunit.</text>
</comment>
<evidence type="ECO:0000313" key="7">
    <source>
        <dbReference type="EMBL" id="RGE84450.1"/>
    </source>
</evidence>
<dbReference type="GO" id="GO:0019301">
    <property type="term" value="P:rhamnose catabolic process"/>
    <property type="evidence" value="ECO:0007669"/>
    <property type="project" value="UniProtKB-UniRule"/>
</dbReference>
<dbReference type="GO" id="GO:0005737">
    <property type="term" value="C:cytoplasm"/>
    <property type="evidence" value="ECO:0007669"/>
    <property type="project" value="UniProtKB-SubCell"/>
</dbReference>
<evidence type="ECO:0000256" key="1">
    <source>
        <dbReference type="ARBA" id="ARBA00022490"/>
    </source>
</evidence>
<dbReference type="PANTHER" id="PTHR30268">
    <property type="entry name" value="L-RHAMNOSE ISOMERASE"/>
    <property type="match status" value="1"/>
</dbReference>
<dbReference type="InterPro" id="IPR050337">
    <property type="entry name" value="L-rhamnose_isomerase"/>
</dbReference>
<comment type="function">
    <text evidence="6">Catalyzes the interconversion of L-rhamnose and L-rhamnulose.</text>
</comment>
<dbReference type="SUPFAM" id="SSF51658">
    <property type="entry name" value="Xylose isomerase-like"/>
    <property type="match status" value="1"/>
</dbReference>
<evidence type="ECO:0000256" key="6">
    <source>
        <dbReference type="HAMAP-Rule" id="MF_00541"/>
    </source>
</evidence>
<dbReference type="GO" id="GO:0019324">
    <property type="term" value="P:L-lyxose metabolic process"/>
    <property type="evidence" value="ECO:0007669"/>
    <property type="project" value="TreeGrafter"/>
</dbReference>
<feature type="binding site" evidence="6">
    <location>
        <position position="267"/>
    </location>
    <ligand>
        <name>Mn(2+)</name>
        <dbReference type="ChEBI" id="CHEBI:29035"/>
    </ligand>
</feature>
<sequence length="424" mass="49183">MYRQEGGNQVVGKYEEAKEQYRGLGIDTEQVLEDMQNLTISMHCWQGDDLGGFDHDGPLSGGIQATGNYIGKPRNVEELMKDLDLAFSLIPGKKKLNLHSSYAVFEAGQWVDRDKLRPEHFRKWVEYAKERSLGIDFNPTFFSHEKAKQFTLSSPDESIRKFWVRHGQACVKIAQYFAEELGEPCVLNIWIPDGFKDVPGNRLEPRRRFSDSLDEILSIDYDKEKVFVSLESKVFGIGFESCTVGSSEFCINYAAKHGIMALMDNGHYHPTETVSDKISSMLLFHKKLGLHITRPVRWDSDHVVLFDDETKELAREIVRCNAMDRVFLATDYFDASINRVAAWIIGMRNVQKAFLYAFLQPNEIMTRLQDEEQFTELMVLQEELKFYPFEDIWNEFCRRNQVPAGGEWMSQIREYEETVLKKRM</sequence>
<name>A0A3E3JY41_9FIRM</name>
<comment type="similarity">
    <text evidence="6">Belongs to the rhamnose isomerase family.</text>
</comment>
<dbReference type="InterPro" id="IPR009308">
    <property type="entry name" value="Rhamnose_isomerase"/>
</dbReference>
<feature type="binding site" evidence="6">
    <location>
        <position position="301"/>
    </location>
    <ligand>
        <name>Mn(2+)</name>
        <dbReference type="ChEBI" id="CHEBI:29035"/>
    </ligand>
</feature>
<comment type="pathway">
    <text evidence="6">Carbohydrate degradation; L-rhamnose degradation; glycerone phosphate from L-rhamnose: step 1/3.</text>
</comment>
<dbReference type="HAMAP" id="MF_00541">
    <property type="entry name" value="RhaA"/>
    <property type="match status" value="1"/>
</dbReference>
<gene>
    <name evidence="6" type="primary">rhaA</name>
    <name evidence="7" type="ORF">DW016_15430</name>
</gene>
<comment type="caution">
    <text evidence="7">The sequence shown here is derived from an EMBL/GenBank/DDBJ whole genome shotgun (WGS) entry which is preliminary data.</text>
</comment>
<keyword evidence="5 6" id="KW-0684">Rhamnose metabolism</keyword>
<proteinExistence type="inferred from homology"/>
<dbReference type="Pfam" id="PF06134">
    <property type="entry name" value="RhaA"/>
    <property type="match status" value="1"/>
</dbReference>
<evidence type="ECO:0000256" key="2">
    <source>
        <dbReference type="ARBA" id="ARBA00022723"/>
    </source>
</evidence>
<dbReference type="EC" id="5.3.1.14" evidence="6"/>
<evidence type="ECO:0000313" key="8">
    <source>
        <dbReference type="Proteomes" id="UP000261080"/>
    </source>
</evidence>
<accession>A0A3E3JY41</accession>
<evidence type="ECO:0000256" key="3">
    <source>
        <dbReference type="ARBA" id="ARBA00023211"/>
    </source>
</evidence>
<dbReference type="GO" id="GO:0030145">
    <property type="term" value="F:manganese ion binding"/>
    <property type="evidence" value="ECO:0007669"/>
    <property type="project" value="UniProtKB-UniRule"/>
</dbReference>
<dbReference type="AlphaFoldDB" id="A0A3E3JY41"/>
<dbReference type="Proteomes" id="UP000261080">
    <property type="component" value="Unassembled WGS sequence"/>
</dbReference>
<dbReference type="InterPro" id="IPR036237">
    <property type="entry name" value="Xyl_isomerase-like_sf"/>
</dbReference>
<dbReference type="OrthoDB" id="9766697at2"/>
<dbReference type="UniPathway" id="UPA00541">
    <property type="reaction ID" value="UER00601"/>
</dbReference>
<keyword evidence="8" id="KW-1185">Reference proteome</keyword>
<reference evidence="7 8" key="1">
    <citation type="submission" date="2018-08" db="EMBL/GenBank/DDBJ databases">
        <title>A genome reference for cultivated species of the human gut microbiota.</title>
        <authorList>
            <person name="Zou Y."/>
            <person name="Xue W."/>
            <person name="Luo G."/>
        </authorList>
    </citation>
    <scope>NUCLEOTIDE SEQUENCE [LARGE SCALE GENOMIC DNA]</scope>
    <source>
        <strain evidence="7 8">AF37-2AT</strain>
    </source>
</reference>
<dbReference type="PANTHER" id="PTHR30268:SF0">
    <property type="entry name" value="L-RHAMNOSE ISOMERASE"/>
    <property type="match status" value="1"/>
</dbReference>
<protein>
    <recommendedName>
        <fullName evidence="6">L-rhamnose isomerase</fullName>
        <ecNumber evidence="6">5.3.1.14</ecNumber>
    </recommendedName>
</protein>
<dbReference type="Gene3D" id="3.20.20.150">
    <property type="entry name" value="Divalent-metal-dependent TIM barrel enzymes"/>
    <property type="match status" value="1"/>
</dbReference>
<feature type="binding site" evidence="6">
    <location>
        <position position="299"/>
    </location>
    <ligand>
        <name>Mn(2+)</name>
        <dbReference type="ChEBI" id="CHEBI:29035"/>
    </ligand>
</feature>
<dbReference type="EMBL" id="QVLX01000016">
    <property type="protein sequence ID" value="RGE84450.1"/>
    <property type="molecule type" value="Genomic_DNA"/>
</dbReference>
<keyword evidence="2 6" id="KW-0479">Metal-binding</keyword>
<keyword evidence="3 6" id="KW-0464">Manganese</keyword>
<keyword evidence="1 6" id="KW-0963">Cytoplasm</keyword>